<sequence>MCNFCNLYPESAEHLLFTCSKSQLVWNIISANTGIRLHFSDGFVSGNWISNDRYSMKIKVTIALVAWFLWKARCDAIFRNSMPNFSAIAHKSLSFANTNLCAFRNPLCRKLILSNYTSSDGLFLFSTSSWNDATQVGSGGFFVSSFNYNIFLAGSLPISAETHAEAELITLAAALNSVINLHLQIRNLFVSKSFTSAFTSTRDAACSWRLLPYIDSVKRLLIEANSPHINSIPMDWLHIALKLTMYGRNLHTLSLFHSGRELPLWLMKIFTDAGFVFV</sequence>
<reference evidence="2" key="1">
    <citation type="journal article" date="2022" name="Nat. Commun.">
        <title>Chromosome evolution and the genetic basis of agronomically important traits in greater yam.</title>
        <authorList>
            <person name="Bredeson J.V."/>
            <person name="Lyons J.B."/>
            <person name="Oniyinde I.O."/>
            <person name="Okereke N.R."/>
            <person name="Kolade O."/>
            <person name="Nnabue I."/>
            <person name="Nwadili C.O."/>
            <person name="Hribova E."/>
            <person name="Parker M."/>
            <person name="Nwogha J."/>
            <person name="Shu S."/>
            <person name="Carlson J."/>
            <person name="Kariba R."/>
            <person name="Muthemba S."/>
            <person name="Knop K."/>
            <person name="Barton G.J."/>
            <person name="Sherwood A.V."/>
            <person name="Lopez-Montes A."/>
            <person name="Asiedu R."/>
            <person name="Jamnadass R."/>
            <person name="Muchugi A."/>
            <person name="Goodstein D."/>
            <person name="Egesi C.N."/>
            <person name="Featherston J."/>
            <person name="Asfaw A."/>
            <person name="Simpson G.G."/>
            <person name="Dolezel J."/>
            <person name="Hendre P.S."/>
            <person name="Van Deynze A."/>
            <person name="Kumar P.L."/>
            <person name="Obidiegwu J.E."/>
            <person name="Bhattacharjee R."/>
            <person name="Rokhsar D.S."/>
        </authorList>
    </citation>
    <scope>NUCLEOTIDE SEQUENCE [LARGE SCALE GENOMIC DNA]</scope>
    <source>
        <strain evidence="2">cv. TDa95/00328</strain>
    </source>
</reference>
<gene>
    <name evidence="1" type="ORF">IHE45_17G008900</name>
</gene>
<dbReference type="EMBL" id="CM037027">
    <property type="protein sequence ID" value="KAH7657245.1"/>
    <property type="molecule type" value="Genomic_DNA"/>
</dbReference>
<proteinExistence type="predicted"/>
<evidence type="ECO:0000313" key="1">
    <source>
        <dbReference type="EMBL" id="KAH7657245.1"/>
    </source>
</evidence>
<keyword evidence="2" id="KW-1185">Reference proteome</keyword>
<comment type="caution">
    <text evidence="1">The sequence shown here is derived from an EMBL/GenBank/DDBJ whole genome shotgun (WGS) entry which is preliminary data.</text>
</comment>
<accession>A0ACB7UAA8</accession>
<evidence type="ECO:0000313" key="2">
    <source>
        <dbReference type="Proteomes" id="UP000827976"/>
    </source>
</evidence>
<dbReference type="Proteomes" id="UP000827976">
    <property type="component" value="Chromosome 17"/>
</dbReference>
<name>A0ACB7UAA8_DIOAL</name>
<protein>
    <submittedName>
        <fullName evidence="1">Uncharacterized protein</fullName>
    </submittedName>
</protein>
<organism evidence="1 2">
    <name type="scientific">Dioscorea alata</name>
    <name type="common">Purple yam</name>
    <dbReference type="NCBI Taxonomy" id="55571"/>
    <lineage>
        <taxon>Eukaryota</taxon>
        <taxon>Viridiplantae</taxon>
        <taxon>Streptophyta</taxon>
        <taxon>Embryophyta</taxon>
        <taxon>Tracheophyta</taxon>
        <taxon>Spermatophyta</taxon>
        <taxon>Magnoliopsida</taxon>
        <taxon>Liliopsida</taxon>
        <taxon>Dioscoreales</taxon>
        <taxon>Dioscoreaceae</taxon>
        <taxon>Dioscorea</taxon>
    </lineage>
</organism>